<reference evidence="2 3" key="1">
    <citation type="journal article" date="2014" name="Int. J. Syst. Evol. Microbiol.">
        <title>Complete genome sequence of Corynebacterium casei LMG S-19264T (=DSM 44701T), isolated from a smear-ripened cheese.</title>
        <authorList>
            <consortium name="US DOE Joint Genome Institute (JGI-PGF)"/>
            <person name="Walter F."/>
            <person name="Albersmeier A."/>
            <person name="Kalinowski J."/>
            <person name="Ruckert C."/>
        </authorList>
    </citation>
    <scope>NUCLEOTIDE SEQUENCE [LARGE SCALE GENOMIC DNA]</scope>
    <source>
        <strain evidence="2 3">CGMCC 1.7286</strain>
    </source>
</reference>
<evidence type="ECO:0000313" key="3">
    <source>
        <dbReference type="Proteomes" id="UP000599578"/>
    </source>
</evidence>
<dbReference type="Proteomes" id="UP000599578">
    <property type="component" value="Unassembled WGS sequence"/>
</dbReference>
<protein>
    <recommendedName>
        <fullName evidence="4">DUF58 domain-containing protein</fullName>
    </recommendedName>
</protein>
<keyword evidence="1" id="KW-0472">Membrane</keyword>
<dbReference type="EMBL" id="BMLT01000001">
    <property type="protein sequence ID" value="GGO75555.1"/>
    <property type="molecule type" value="Genomic_DNA"/>
</dbReference>
<feature type="transmembrane region" description="Helical" evidence="1">
    <location>
        <begin position="72"/>
        <end position="92"/>
    </location>
</feature>
<evidence type="ECO:0000256" key="1">
    <source>
        <dbReference type="SAM" id="Phobius"/>
    </source>
</evidence>
<accession>A0A917Z865</accession>
<organism evidence="2 3">
    <name type="scientific">Marinobacterium nitratireducens</name>
    <dbReference type="NCBI Taxonomy" id="518897"/>
    <lineage>
        <taxon>Bacteria</taxon>
        <taxon>Pseudomonadati</taxon>
        <taxon>Pseudomonadota</taxon>
        <taxon>Gammaproteobacteria</taxon>
        <taxon>Oceanospirillales</taxon>
        <taxon>Oceanospirillaceae</taxon>
        <taxon>Marinobacterium</taxon>
    </lineage>
</organism>
<proteinExistence type="predicted"/>
<sequence length="331" mass="37220">MGRQGGRSGVIRQSHSRFAAFMRAWALRRHGPVHSLTLTQNRIYILPTRAGFWFLVTSLIILLLGVNYENNLVYGASFLLLSLFVISILHTYSNLAGLSITALGARPCLVGEQAEFELLLRAGSHRDYEAIQLSWVDQAPVSCDLIGDSERRVRLYARAPQRGWWRPGPLLVETLYPLGLLRAWTWLETDLRALAWPRPLPGDSLPAGSGSDGSGALLDGRGSEDFLGLEAYQRGMSPRHIAWKQLAAGQGLHAKQFGDQADRQLWLDFDLWPELDSESRLSRLCYWTLRLARERVEYGLRLPGVEIPPGRGERHRQEVLRALALYGKGSR</sequence>
<evidence type="ECO:0000313" key="2">
    <source>
        <dbReference type="EMBL" id="GGO75555.1"/>
    </source>
</evidence>
<feature type="transmembrane region" description="Helical" evidence="1">
    <location>
        <begin position="50"/>
        <end position="66"/>
    </location>
</feature>
<dbReference type="RefSeq" id="WP_229721722.1">
    <property type="nucleotide sequence ID" value="NZ_BMLT01000001.1"/>
</dbReference>
<evidence type="ECO:0008006" key="4">
    <source>
        <dbReference type="Google" id="ProtNLM"/>
    </source>
</evidence>
<keyword evidence="1" id="KW-0812">Transmembrane</keyword>
<dbReference type="PANTHER" id="PTHR34351:SF1">
    <property type="entry name" value="SLR1927 PROTEIN"/>
    <property type="match status" value="1"/>
</dbReference>
<keyword evidence="3" id="KW-1185">Reference proteome</keyword>
<comment type="caution">
    <text evidence="2">The sequence shown here is derived from an EMBL/GenBank/DDBJ whole genome shotgun (WGS) entry which is preliminary data.</text>
</comment>
<dbReference type="AlphaFoldDB" id="A0A917Z865"/>
<name>A0A917Z865_9GAMM</name>
<dbReference type="PANTHER" id="PTHR34351">
    <property type="entry name" value="SLR1927 PROTEIN-RELATED"/>
    <property type="match status" value="1"/>
</dbReference>
<gene>
    <name evidence="2" type="ORF">GCM10011348_00620</name>
</gene>
<keyword evidence="1" id="KW-1133">Transmembrane helix</keyword>